<dbReference type="Proteomes" id="UP000789524">
    <property type="component" value="Unassembled WGS sequence"/>
</dbReference>
<dbReference type="OrthoDB" id="10065698at2759"/>
<name>A0A8J2QVE4_9NEOP</name>
<gene>
    <name evidence="1" type="ORF">DCHRY22_LOCUS8928</name>
</gene>
<evidence type="ECO:0000313" key="2">
    <source>
        <dbReference type="Proteomes" id="UP000789524"/>
    </source>
</evidence>
<organism evidence="1 2">
    <name type="scientific">Danaus chrysippus</name>
    <name type="common">African queen</name>
    <dbReference type="NCBI Taxonomy" id="151541"/>
    <lineage>
        <taxon>Eukaryota</taxon>
        <taxon>Metazoa</taxon>
        <taxon>Ecdysozoa</taxon>
        <taxon>Arthropoda</taxon>
        <taxon>Hexapoda</taxon>
        <taxon>Insecta</taxon>
        <taxon>Pterygota</taxon>
        <taxon>Neoptera</taxon>
        <taxon>Endopterygota</taxon>
        <taxon>Lepidoptera</taxon>
        <taxon>Glossata</taxon>
        <taxon>Ditrysia</taxon>
        <taxon>Papilionoidea</taxon>
        <taxon>Nymphalidae</taxon>
        <taxon>Danainae</taxon>
        <taxon>Danaini</taxon>
        <taxon>Danaina</taxon>
        <taxon>Danaus</taxon>
        <taxon>Anosia</taxon>
    </lineage>
</organism>
<sequence>MNVLEKAEKALEYLKHNEGIAKGHELQTAAGTLGRCLGALGSRQNCARHYANLLHTAVPTLLTLASNESAEVRLLGDEALNRAVAGGFAFHSYKTNIILQNQIDATKNAR</sequence>
<dbReference type="AlphaFoldDB" id="A0A8J2QVE4"/>
<evidence type="ECO:0000313" key="1">
    <source>
        <dbReference type="EMBL" id="CAG9569544.1"/>
    </source>
</evidence>
<comment type="caution">
    <text evidence="1">The sequence shown here is derived from an EMBL/GenBank/DDBJ whole genome shotgun (WGS) entry which is preliminary data.</text>
</comment>
<proteinExistence type="predicted"/>
<protein>
    <submittedName>
        <fullName evidence="1">(African queen) hypothetical protein</fullName>
    </submittedName>
</protein>
<dbReference type="EMBL" id="CAKASE010000063">
    <property type="protein sequence ID" value="CAG9569544.1"/>
    <property type="molecule type" value="Genomic_DNA"/>
</dbReference>
<accession>A0A8J2QVE4</accession>
<keyword evidence="2" id="KW-1185">Reference proteome</keyword>
<reference evidence="1" key="1">
    <citation type="submission" date="2021-09" db="EMBL/GenBank/DDBJ databases">
        <authorList>
            <person name="Martin H S."/>
        </authorList>
    </citation>
    <scope>NUCLEOTIDE SEQUENCE</scope>
</reference>